<feature type="transmembrane region" description="Helical" evidence="1">
    <location>
        <begin position="35"/>
        <end position="54"/>
    </location>
</feature>
<organism evidence="2 3">
    <name type="scientific">Ricinus communis</name>
    <name type="common">Castor bean</name>
    <dbReference type="NCBI Taxonomy" id="3988"/>
    <lineage>
        <taxon>Eukaryota</taxon>
        <taxon>Viridiplantae</taxon>
        <taxon>Streptophyta</taxon>
        <taxon>Embryophyta</taxon>
        <taxon>Tracheophyta</taxon>
        <taxon>Spermatophyta</taxon>
        <taxon>Magnoliopsida</taxon>
        <taxon>eudicotyledons</taxon>
        <taxon>Gunneridae</taxon>
        <taxon>Pentapetalae</taxon>
        <taxon>rosids</taxon>
        <taxon>fabids</taxon>
        <taxon>Malpighiales</taxon>
        <taxon>Euphorbiaceae</taxon>
        <taxon>Acalyphoideae</taxon>
        <taxon>Acalypheae</taxon>
        <taxon>Ricinus</taxon>
    </lineage>
</organism>
<protein>
    <submittedName>
        <fullName evidence="2">Uncharacterized protein</fullName>
    </submittedName>
</protein>
<reference evidence="3" key="1">
    <citation type="journal article" date="2010" name="Nat. Biotechnol.">
        <title>Draft genome sequence of the oilseed species Ricinus communis.</title>
        <authorList>
            <person name="Chan A.P."/>
            <person name="Crabtree J."/>
            <person name="Zhao Q."/>
            <person name="Lorenzi H."/>
            <person name="Orvis J."/>
            <person name="Puiu D."/>
            <person name="Melake-Berhan A."/>
            <person name="Jones K.M."/>
            <person name="Redman J."/>
            <person name="Chen G."/>
            <person name="Cahoon E.B."/>
            <person name="Gedil M."/>
            <person name="Stanke M."/>
            <person name="Haas B.J."/>
            <person name="Wortman J.R."/>
            <person name="Fraser-Liggett C.M."/>
            <person name="Ravel J."/>
            <person name="Rabinowicz P.D."/>
        </authorList>
    </citation>
    <scope>NUCLEOTIDE SEQUENCE [LARGE SCALE GENOMIC DNA]</scope>
    <source>
        <strain evidence="3">cv. Hale</strain>
    </source>
</reference>
<keyword evidence="1" id="KW-0472">Membrane</keyword>
<sequence length="139" mass="15862">MCSSIQEQLQGPSVHALSLLLSLQFPESWLLPNRLIMGILYLLYMFLTLCLYILEHGSSRNNGGDFSYSLWCIEREGKVLRVYIRNWPYQLPSDIPVSFEGLRDALSICLLLWPINRGATLEVCLESKNEGMYGWLSSG</sequence>
<dbReference type="InParanoid" id="B9S191"/>
<keyword evidence="3" id="KW-1185">Reference proteome</keyword>
<proteinExistence type="predicted"/>
<name>B9S191_RICCO</name>
<dbReference type="Proteomes" id="UP000008311">
    <property type="component" value="Unassembled WGS sequence"/>
</dbReference>
<keyword evidence="1" id="KW-0812">Transmembrane</keyword>
<evidence type="ECO:0000313" key="3">
    <source>
        <dbReference type="Proteomes" id="UP000008311"/>
    </source>
</evidence>
<keyword evidence="1" id="KW-1133">Transmembrane helix</keyword>
<dbReference type="AlphaFoldDB" id="B9S191"/>
<accession>B9S191</accession>
<evidence type="ECO:0000313" key="2">
    <source>
        <dbReference type="EMBL" id="EEF42733.1"/>
    </source>
</evidence>
<evidence type="ECO:0000256" key="1">
    <source>
        <dbReference type="SAM" id="Phobius"/>
    </source>
</evidence>
<dbReference type="EMBL" id="EQ973842">
    <property type="protein sequence ID" value="EEF42733.1"/>
    <property type="molecule type" value="Genomic_DNA"/>
</dbReference>
<gene>
    <name evidence="2" type="ORF">RCOM_0635060</name>
</gene>